<feature type="transmembrane region" description="Helical" evidence="1">
    <location>
        <begin position="135"/>
        <end position="153"/>
    </location>
</feature>
<feature type="transmembrane region" description="Helical" evidence="1">
    <location>
        <begin position="53"/>
        <end position="74"/>
    </location>
</feature>
<organism evidence="2 3">
    <name type="scientific">Heterorhabditis bacteriophora</name>
    <name type="common">Entomopathogenic nematode worm</name>
    <dbReference type="NCBI Taxonomy" id="37862"/>
    <lineage>
        <taxon>Eukaryota</taxon>
        <taxon>Metazoa</taxon>
        <taxon>Ecdysozoa</taxon>
        <taxon>Nematoda</taxon>
        <taxon>Chromadorea</taxon>
        <taxon>Rhabditida</taxon>
        <taxon>Rhabditina</taxon>
        <taxon>Rhabditomorpha</taxon>
        <taxon>Strongyloidea</taxon>
        <taxon>Heterorhabditidae</taxon>
        <taxon>Heterorhabditis</taxon>
    </lineage>
</organism>
<accession>A0A1I7WQH5</accession>
<feature type="transmembrane region" description="Helical" evidence="1">
    <location>
        <begin position="111"/>
        <end position="129"/>
    </location>
</feature>
<keyword evidence="1" id="KW-0472">Membrane</keyword>
<name>A0A1I7WQH5_HETBA</name>
<keyword evidence="1" id="KW-0812">Transmembrane</keyword>
<dbReference type="WBParaSite" id="Hba_07391">
    <property type="protein sequence ID" value="Hba_07391"/>
    <property type="gene ID" value="Hba_07391"/>
</dbReference>
<evidence type="ECO:0000313" key="2">
    <source>
        <dbReference type="Proteomes" id="UP000095283"/>
    </source>
</evidence>
<dbReference type="AlphaFoldDB" id="A0A1I7WQH5"/>
<evidence type="ECO:0000313" key="3">
    <source>
        <dbReference type="WBParaSite" id="Hba_07391"/>
    </source>
</evidence>
<dbReference type="Proteomes" id="UP000095283">
    <property type="component" value="Unplaced"/>
</dbReference>
<reference evidence="3" key="1">
    <citation type="submission" date="2016-11" db="UniProtKB">
        <authorList>
            <consortium name="WormBaseParasite"/>
        </authorList>
    </citation>
    <scope>IDENTIFICATION</scope>
</reference>
<sequence length="166" mass="18857">MANFDRKIAQAIYVTTQYEKRLLTMASNFTSSFDYDDIPIFEGTERVLATIQLIVISLVSIALHGIFLLIIGSLCIAPNFALVILHVALAVHRLGYTLFPIKAHLILKLWMLKTLLSLVFFYFIVVIALTQTDLMGIAFLPSTMCLIIMDMQYSNILYEWVIAYLV</sequence>
<keyword evidence="2" id="KW-1185">Reference proteome</keyword>
<proteinExistence type="predicted"/>
<keyword evidence="1" id="KW-1133">Transmembrane helix</keyword>
<feature type="transmembrane region" description="Helical" evidence="1">
    <location>
        <begin position="80"/>
        <end position="99"/>
    </location>
</feature>
<protein>
    <submittedName>
        <fullName evidence="3">Transmembrane protein</fullName>
    </submittedName>
</protein>
<evidence type="ECO:0000256" key="1">
    <source>
        <dbReference type="SAM" id="Phobius"/>
    </source>
</evidence>